<dbReference type="InterPro" id="IPR050776">
    <property type="entry name" value="Ank_Repeat/CDKN_Inhibitor"/>
</dbReference>
<dbReference type="RefSeq" id="WP_002977049.1">
    <property type="nucleotide sequence ID" value="NZ_AOGY02000014.1"/>
</dbReference>
<dbReference type="InterPro" id="IPR036770">
    <property type="entry name" value="Ankyrin_rpt-contain_sf"/>
</dbReference>
<evidence type="ECO:0000256" key="3">
    <source>
        <dbReference type="PROSITE-ProRule" id="PRU00023"/>
    </source>
</evidence>
<proteinExistence type="predicted"/>
<dbReference type="PROSITE" id="PS50088">
    <property type="entry name" value="ANK_REPEAT"/>
    <property type="match status" value="1"/>
</dbReference>
<sequence length="313" mass="34264">MKTEKTIAVFLLTFVSLLTNISCSSFSLQCANCYLSDAYQDKKALELLRAVVNGDSQKIAKLVKEGASPNHLEEGKVPILIWAICANSLDGFEALLIAGADPNLGGTGYGKGNGEGFGNGMFKKRQGIRIAGSSSIKSGWSAMVFASAFQNSDFLKLAIQYGGELNSFKGDSGSFPLLVASEYGQLENIKILIKAGADINAHDEKYNYLTAPILSIGIFARYDIAIWLLENGYNYNLESLAYAAESRMVNKEIQPEKEKLIKMFEARGVKFPDPKGKIAGEVKRRKIPEEDIMDIVYGKKSVLDYPELKQGNN</sequence>
<comment type="caution">
    <text evidence="4">The sequence shown here is derived from an EMBL/GenBank/DDBJ whole genome shotgun (WGS) entry which is preliminary data.</text>
</comment>
<dbReference type="PANTHER" id="PTHR24201">
    <property type="entry name" value="ANK_REP_REGION DOMAIN-CONTAINING PROTEIN"/>
    <property type="match status" value="1"/>
</dbReference>
<dbReference type="Pfam" id="PF12796">
    <property type="entry name" value="Ank_2"/>
    <property type="match status" value="1"/>
</dbReference>
<dbReference type="SMART" id="SM00248">
    <property type="entry name" value="ANK"/>
    <property type="match status" value="4"/>
</dbReference>
<accession>N1WHM7</accession>
<name>N1WHM7_9LEPT</name>
<evidence type="ECO:0000256" key="1">
    <source>
        <dbReference type="ARBA" id="ARBA00022737"/>
    </source>
</evidence>
<dbReference type="EMBL" id="AOGY02000014">
    <property type="protein sequence ID" value="EMY71371.1"/>
    <property type="molecule type" value="Genomic_DNA"/>
</dbReference>
<feature type="repeat" description="ANK" evidence="3">
    <location>
        <begin position="172"/>
        <end position="204"/>
    </location>
</feature>
<dbReference type="STRING" id="1218591.LEP1GSC199_3585"/>
<dbReference type="InterPro" id="IPR002110">
    <property type="entry name" value="Ankyrin_rpt"/>
</dbReference>
<dbReference type="SUPFAM" id="SSF48403">
    <property type="entry name" value="Ankyrin repeat"/>
    <property type="match status" value="1"/>
</dbReference>
<dbReference type="Gene3D" id="1.25.40.20">
    <property type="entry name" value="Ankyrin repeat-containing domain"/>
    <property type="match status" value="1"/>
</dbReference>
<evidence type="ECO:0000313" key="4">
    <source>
        <dbReference type="EMBL" id="EMY71371.1"/>
    </source>
</evidence>
<evidence type="ECO:0000256" key="2">
    <source>
        <dbReference type="ARBA" id="ARBA00023043"/>
    </source>
</evidence>
<organism evidence="4 5">
    <name type="scientific">Leptospira vanthielii serovar Holland str. Waz Holland = ATCC 700522</name>
    <dbReference type="NCBI Taxonomy" id="1218591"/>
    <lineage>
        <taxon>Bacteria</taxon>
        <taxon>Pseudomonadati</taxon>
        <taxon>Spirochaetota</taxon>
        <taxon>Spirochaetia</taxon>
        <taxon>Leptospirales</taxon>
        <taxon>Leptospiraceae</taxon>
        <taxon>Leptospira</taxon>
    </lineage>
</organism>
<dbReference type="PROSITE" id="PS50297">
    <property type="entry name" value="ANK_REP_REGION"/>
    <property type="match status" value="1"/>
</dbReference>
<dbReference type="AlphaFoldDB" id="N1WHM7"/>
<gene>
    <name evidence="4" type="ORF">LEP1GSC199_3585</name>
</gene>
<keyword evidence="1" id="KW-0677">Repeat</keyword>
<keyword evidence="2 3" id="KW-0040">ANK repeat</keyword>
<protein>
    <submittedName>
        <fullName evidence="4">Ankyrin repeat protein</fullName>
    </submittedName>
</protein>
<evidence type="ECO:0000313" key="5">
    <source>
        <dbReference type="Proteomes" id="UP000012227"/>
    </source>
</evidence>
<dbReference type="Proteomes" id="UP000012227">
    <property type="component" value="Unassembled WGS sequence"/>
</dbReference>
<reference evidence="4 5" key="1">
    <citation type="submission" date="2013-03" db="EMBL/GenBank/DDBJ databases">
        <authorList>
            <person name="Harkins D.M."/>
            <person name="Durkin A.S."/>
            <person name="Brinkac L.M."/>
            <person name="Haft D.H."/>
            <person name="Selengut J.D."/>
            <person name="Sanka R."/>
            <person name="DePew J."/>
            <person name="Purushe J."/>
            <person name="Galloway R.L."/>
            <person name="Vinetz J.M."/>
            <person name="Sutton G.G."/>
            <person name="Nierman W.C."/>
            <person name="Fouts D.E."/>
        </authorList>
    </citation>
    <scope>NUCLEOTIDE SEQUENCE [LARGE SCALE GENOMIC DNA]</scope>
    <source>
        <strain evidence="4 5">Waz Holland</strain>
    </source>
</reference>